<dbReference type="OrthoDB" id="269227at2759"/>
<dbReference type="Gene3D" id="3.30.560.10">
    <property type="entry name" value="Glucose Oxidase, domain 3"/>
    <property type="match status" value="1"/>
</dbReference>
<feature type="binding site" evidence="3">
    <location>
        <position position="294"/>
    </location>
    <ligand>
        <name>FAD</name>
        <dbReference type="ChEBI" id="CHEBI:57692"/>
    </ligand>
</feature>
<evidence type="ECO:0000259" key="7">
    <source>
        <dbReference type="PROSITE" id="PS00624"/>
    </source>
</evidence>
<dbReference type="EMBL" id="QDEB01000688">
    <property type="protein sequence ID" value="RZC43261.1"/>
    <property type="molecule type" value="Genomic_DNA"/>
</dbReference>
<protein>
    <submittedName>
        <fullName evidence="8">Glucose dehydrogenase [FAD, quinone]-like</fullName>
    </submittedName>
</protein>
<dbReference type="Pfam" id="PF00732">
    <property type="entry name" value="GMC_oxred_N"/>
    <property type="match status" value="1"/>
</dbReference>
<feature type="signal peptide" evidence="5">
    <location>
        <begin position="1"/>
        <end position="26"/>
    </location>
</feature>
<keyword evidence="4" id="KW-0285">Flavoprotein</keyword>
<organism evidence="8 9">
    <name type="scientific">Asbolus verrucosus</name>
    <name type="common">Desert ironclad beetle</name>
    <dbReference type="NCBI Taxonomy" id="1661398"/>
    <lineage>
        <taxon>Eukaryota</taxon>
        <taxon>Metazoa</taxon>
        <taxon>Ecdysozoa</taxon>
        <taxon>Arthropoda</taxon>
        <taxon>Hexapoda</taxon>
        <taxon>Insecta</taxon>
        <taxon>Pterygota</taxon>
        <taxon>Neoptera</taxon>
        <taxon>Endopterygota</taxon>
        <taxon>Coleoptera</taxon>
        <taxon>Polyphaga</taxon>
        <taxon>Cucujiformia</taxon>
        <taxon>Tenebrionidae</taxon>
        <taxon>Pimeliinae</taxon>
        <taxon>Asbolus</taxon>
    </lineage>
</organism>
<dbReference type="InterPro" id="IPR000172">
    <property type="entry name" value="GMC_OxRdtase_N"/>
</dbReference>
<feature type="chain" id="PRO_5019808972" evidence="5">
    <location>
        <begin position="27"/>
        <end position="632"/>
    </location>
</feature>
<dbReference type="PROSITE" id="PS00624">
    <property type="entry name" value="GMC_OXRED_2"/>
    <property type="match status" value="1"/>
</dbReference>
<evidence type="ECO:0000313" key="8">
    <source>
        <dbReference type="EMBL" id="RZC43261.1"/>
    </source>
</evidence>
<keyword evidence="5" id="KW-0732">Signal</keyword>
<dbReference type="PANTHER" id="PTHR11552:SF158">
    <property type="entry name" value="GH23626P-RELATED"/>
    <property type="match status" value="1"/>
</dbReference>
<feature type="domain" description="Glucose-methanol-choline oxidoreductase N-terminal" evidence="6">
    <location>
        <begin position="156"/>
        <end position="179"/>
    </location>
</feature>
<proteinExistence type="inferred from homology"/>
<evidence type="ECO:0000259" key="6">
    <source>
        <dbReference type="PROSITE" id="PS00623"/>
    </source>
</evidence>
<dbReference type="PANTHER" id="PTHR11552">
    <property type="entry name" value="GLUCOSE-METHANOL-CHOLINE GMC OXIDOREDUCTASE"/>
    <property type="match status" value="1"/>
</dbReference>
<dbReference type="GO" id="GO:0050660">
    <property type="term" value="F:flavin adenine dinucleotide binding"/>
    <property type="evidence" value="ECO:0007669"/>
    <property type="project" value="InterPro"/>
</dbReference>
<dbReference type="Pfam" id="PF05199">
    <property type="entry name" value="GMC_oxred_C"/>
    <property type="match status" value="1"/>
</dbReference>
<dbReference type="PROSITE" id="PS00623">
    <property type="entry name" value="GMC_OXRED_1"/>
    <property type="match status" value="1"/>
</dbReference>
<evidence type="ECO:0000313" key="9">
    <source>
        <dbReference type="Proteomes" id="UP000292052"/>
    </source>
</evidence>
<evidence type="ECO:0000256" key="1">
    <source>
        <dbReference type="ARBA" id="ARBA00010790"/>
    </source>
</evidence>
<name>A0A482WDB8_ASBVE</name>
<sequence>RNNKMPKAGSMSIILLLLMITASVLSSPFKLTEEYVEEFKSGIAALKKIAHEHTFKEENFDHSLYNTSEALDDPTEYDFIIIGAGASGSVLANRLSERPEWKVLVLEAGAPETPFTQIPHLGRLLQNTDYNWAYVTTPQKNWCKGMINNQCAIAGGKALGGGTAINGMLYTRGNAKDYDLWADQGNDGWCYNDVLPYFKKAEDADLEDFDHKYHNRGGPFHLEHPQYLTHITDDTLAAGKELGLDTVDYNGKEQLGLGVVQINSKRGKRQSTAQAYLEPARTRHNLSIKPLSHVIKIIISPHTKEATGVEYLHDGKLYSAKAHKEVILSAGAINTPQILMLSGIGPKEQLEKLEIPLVQDLRVGHNFKDHIAFFGLDLVYNETQTEEHDESDEILEYLKNGKGPLTSTGCEVIGYLQTEISKDSAKYPDIEIFFSSKKLSAKPGLNPFRLKDEVYESLWKPVDDKKAINIGVMLAHPKSTGSVVLKDKDPLHHPLIDPNQLSDPDEEDLNTLVAGIRKAVSFSKTETMKKLGLAINDNIIAGCEGHEWGSDEYWKCASKHLTISLRHVTGTAKMGPQNDKDAVVDNKLRVHGVHKLRVADASVIPVTITGHTMAPAIMIGEKAADLIKNDWK</sequence>
<comment type="cofactor">
    <cofactor evidence="3">
        <name>FAD</name>
        <dbReference type="ChEBI" id="CHEBI:57692"/>
    </cofactor>
</comment>
<dbReference type="Gene3D" id="3.50.50.60">
    <property type="entry name" value="FAD/NAD(P)-binding domain"/>
    <property type="match status" value="1"/>
</dbReference>
<dbReference type="SUPFAM" id="SSF51905">
    <property type="entry name" value="FAD/NAD(P)-binding domain"/>
    <property type="match status" value="1"/>
</dbReference>
<accession>A0A482WDB8</accession>
<keyword evidence="9" id="KW-1185">Reference proteome</keyword>
<comment type="caution">
    <text evidence="8">The sequence shown here is derived from an EMBL/GenBank/DDBJ whole genome shotgun (WGS) entry which is preliminary data.</text>
</comment>
<reference evidence="8 9" key="1">
    <citation type="submission" date="2017-03" db="EMBL/GenBank/DDBJ databases">
        <title>Genome of the blue death feigning beetle - Asbolus verrucosus.</title>
        <authorList>
            <person name="Rider S.D."/>
        </authorList>
    </citation>
    <scope>NUCLEOTIDE SEQUENCE [LARGE SCALE GENOMIC DNA]</scope>
    <source>
        <strain evidence="8">Butters</strain>
        <tissue evidence="8">Head and leg muscle</tissue>
    </source>
</reference>
<feature type="non-terminal residue" evidence="8">
    <location>
        <position position="1"/>
    </location>
</feature>
<evidence type="ECO:0000256" key="3">
    <source>
        <dbReference type="PIRSR" id="PIRSR000137-2"/>
    </source>
</evidence>
<feature type="active site" description="Proton acceptor" evidence="2">
    <location>
        <position position="611"/>
    </location>
</feature>
<dbReference type="InterPro" id="IPR007867">
    <property type="entry name" value="GMC_OxRtase_C"/>
</dbReference>
<evidence type="ECO:0000256" key="5">
    <source>
        <dbReference type="SAM" id="SignalP"/>
    </source>
</evidence>
<dbReference type="STRING" id="1661398.A0A482WDB8"/>
<gene>
    <name evidence="8" type="ORF">BDFB_009989</name>
</gene>
<dbReference type="SUPFAM" id="SSF54373">
    <property type="entry name" value="FAD-linked reductases, C-terminal domain"/>
    <property type="match status" value="1"/>
</dbReference>
<dbReference type="PIRSF" id="PIRSF000137">
    <property type="entry name" value="Alcohol_oxidase"/>
    <property type="match status" value="1"/>
</dbReference>
<keyword evidence="3 4" id="KW-0274">FAD</keyword>
<dbReference type="AlphaFoldDB" id="A0A482WDB8"/>
<evidence type="ECO:0000256" key="4">
    <source>
        <dbReference type="RuleBase" id="RU003968"/>
    </source>
</evidence>
<dbReference type="InterPro" id="IPR036188">
    <property type="entry name" value="FAD/NAD-bd_sf"/>
</dbReference>
<comment type="similarity">
    <text evidence="1 4">Belongs to the GMC oxidoreductase family.</text>
</comment>
<dbReference type="InterPro" id="IPR012132">
    <property type="entry name" value="GMC_OxRdtase"/>
</dbReference>
<feature type="domain" description="Glucose-methanol-choline oxidoreductase N-terminal" evidence="7">
    <location>
        <begin position="331"/>
        <end position="345"/>
    </location>
</feature>
<dbReference type="GO" id="GO:0016614">
    <property type="term" value="F:oxidoreductase activity, acting on CH-OH group of donors"/>
    <property type="evidence" value="ECO:0007669"/>
    <property type="project" value="InterPro"/>
</dbReference>
<evidence type="ECO:0000256" key="2">
    <source>
        <dbReference type="PIRSR" id="PIRSR000137-1"/>
    </source>
</evidence>
<feature type="active site" description="Proton donor" evidence="2">
    <location>
        <position position="567"/>
    </location>
</feature>
<dbReference type="Proteomes" id="UP000292052">
    <property type="component" value="Unassembled WGS sequence"/>
</dbReference>